<feature type="compositionally biased region" description="Basic and acidic residues" evidence="1">
    <location>
        <begin position="167"/>
        <end position="177"/>
    </location>
</feature>
<feature type="compositionally biased region" description="Basic and acidic residues" evidence="1">
    <location>
        <begin position="188"/>
        <end position="201"/>
    </location>
</feature>
<dbReference type="AlphaFoldDB" id="K0R9W3"/>
<reference evidence="2 3" key="1">
    <citation type="journal article" date="2012" name="Genome Biol.">
        <title>Genome and low-iron response of an oceanic diatom adapted to chronic iron limitation.</title>
        <authorList>
            <person name="Lommer M."/>
            <person name="Specht M."/>
            <person name="Roy A.S."/>
            <person name="Kraemer L."/>
            <person name="Andreson R."/>
            <person name="Gutowska M.A."/>
            <person name="Wolf J."/>
            <person name="Bergner S.V."/>
            <person name="Schilhabel M.B."/>
            <person name="Klostermeier U.C."/>
            <person name="Beiko R.G."/>
            <person name="Rosenstiel P."/>
            <person name="Hippler M."/>
            <person name="Laroche J."/>
        </authorList>
    </citation>
    <scope>NUCLEOTIDE SEQUENCE [LARGE SCALE GENOMIC DNA]</scope>
    <source>
        <strain evidence="2 3">CCMP1005</strain>
    </source>
</reference>
<sequence>DATLSRRMLLSANVTMQCPRSWPVQRGRPAALSVPSSALTQLSGWPRDDDEDGDAAERDEDLLPSASGGEAKSLSVSTQLDVHTLGRGGLVCPPVSASVRHSYQRRAEGRHLRAAPFIPLCASPGRLPRRMGPLPDGEAGKPPTATVADRKSRACRSNVGAGSTPHQDAEIPADARRARGRSSGRAARGTERSRRMRRGEVGGEGYAAPALSRSRGERRLTATDTFGGPGRGAIPRPRASGGPSADPPSRPAEGVRRYSSAAVAGRRNRSSSCGSGLRAARLLEDELSGSPERIPSRKGAGSGGLGPRGRDFKVSPEGLPERSRGGRGQRLGARRRGGLRSLTGGAVGEERSRDPGRRRRRWGGAEGGRQTGHPRMDSGAGRPGRGVPRFWDSTKFGATPESVLFREDPGRRRNRGDRSTGRDRRFRGGTSRSANERPAVSAAAAEKSATANRVRGDVRLRPYRPPRIRRVIMLRVPRASARRVEDTPHSDPRRDPTAERQASPRKLGCGCDNQPSETRRVITLPMDVRLSPRPLRSPLTGRVETAKTHPPPVRWRTASQVFIRSPGGGMERRASPYAPSRRGAAASRMNRWSSYGR</sequence>
<protein>
    <submittedName>
        <fullName evidence="2">Uncharacterized protein</fullName>
    </submittedName>
</protein>
<keyword evidence="3" id="KW-1185">Reference proteome</keyword>
<name>K0R9W3_THAOC</name>
<comment type="caution">
    <text evidence="2">The sequence shown here is derived from an EMBL/GenBank/DDBJ whole genome shotgun (WGS) entry which is preliminary data.</text>
</comment>
<feature type="region of interest" description="Disordered" evidence="1">
    <location>
        <begin position="532"/>
        <end position="597"/>
    </location>
</feature>
<feature type="region of interest" description="Disordered" evidence="1">
    <location>
        <begin position="479"/>
        <end position="517"/>
    </location>
</feature>
<feature type="compositionally biased region" description="Acidic residues" evidence="1">
    <location>
        <begin position="48"/>
        <end position="62"/>
    </location>
</feature>
<dbReference type="EMBL" id="AGNL01048339">
    <property type="protein sequence ID" value="EJK45686.1"/>
    <property type="molecule type" value="Genomic_DNA"/>
</dbReference>
<feature type="non-terminal residue" evidence="2">
    <location>
        <position position="1"/>
    </location>
</feature>
<feature type="compositionally biased region" description="Basic and acidic residues" evidence="1">
    <location>
        <begin position="308"/>
        <end position="324"/>
    </location>
</feature>
<evidence type="ECO:0000313" key="2">
    <source>
        <dbReference type="EMBL" id="EJK45686.1"/>
    </source>
</evidence>
<feature type="region of interest" description="Disordered" evidence="1">
    <location>
        <begin position="32"/>
        <end position="75"/>
    </location>
</feature>
<feature type="compositionally biased region" description="Polar residues" evidence="1">
    <location>
        <begin position="34"/>
        <end position="43"/>
    </location>
</feature>
<organism evidence="2 3">
    <name type="scientific">Thalassiosira oceanica</name>
    <name type="common">Marine diatom</name>
    <dbReference type="NCBI Taxonomy" id="159749"/>
    <lineage>
        <taxon>Eukaryota</taxon>
        <taxon>Sar</taxon>
        <taxon>Stramenopiles</taxon>
        <taxon>Ochrophyta</taxon>
        <taxon>Bacillariophyta</taxon>
        <taxon>Coscinodiscophyceae</taxon>
        <taxon>Thalassiosirophycidae</taxon>
        <taxon>Thalassiosirales</taxon>
        <taxon>Thalassiosiraceae</taxon>
        <taxon>Thalassiosira</taxon>
    </lineage>
</organism>
<gene>
    <name evidence="2" type="ORF">THAOC_35688</name>
</gene>
<dbReference type="Proteomes" id="UP000266841">
    <property type="component" value="Unassembled WGS sequence"/>
</dbReference>
<feature type="compositionally biased region" description="Low complexity" evidence="1">
    <location>
        <begin position="232"/>
        <end position="243"/>
    </location>
</feature>
<accession>K0R9W3</accession>
<feature type="compositionally biased region" description="Low complexity" evidence="1">
    <location>
        <begin position="428"/>
        <end position="450"/>
    </location>
</feature>
<feature type="compositionally biased region" description="Basic and acidic residues" evidence="1">
    <location>
        <begin position="404"/>
        <end position="423"/>
    </location>
</feature>
<evidence type="ECO:0000256" key="1">
    <source>
        <dbReference type="SAM" id="MobiDB-lite"/>
    </source>
</evidence>
<evidence type="ECO:0000313" key="3">
    <source>
        <dbReference type="Proteomes" id="UP000266841"/>
    </source>
</evidence>
<feature type="region of interest" description="Disordered" evidence="1">
    <location>
        <begin position="128"/>
        <end position="450"/>
    </location>
</feature>
<proteinExistence type="predicted"/>
<feature type="compositionally biased region" description="Basic and acidic residues" evidence="1">
    <location>
        <begin position="482"/>
        <end position="498"/>
    </location>
</feature>